<dbReference type="Proteomes" id="UP000626109">
    <property type="component" value="Unassembled WGS sequence"/>
</dbReference>
<comment type="caution">
    <text evidence="2">The sequence shown here is derived from an EMBL/GenBank/DDBJ whole genome shotgun (WGS) entry which is preliminary data.</text>
</comment>
<evidence type="ECO:0000256" key="1">
    <source>
        <dbReference type="SAM" id="MobiDB-lite"/>
    </source>
</evidence>
<gene>
    <name evidence="2" type="ORF">PGLA2088_LOCUS37110</name>
</gene>
<evidence type="ECO:0000313" key="3">
    <source>
        <dbReference type="Proteomes" id="UP000626109"/>
    </source>
</evidence>
<accession>A0A813L0Q4</accession>
<evidence type="ECO:0000313" key="2">
    <source>
        <dbReference type="EMBL" id="CAE8712612.1"/>
    </source>
</evidence>
<reference evidence="2" key="1">
    <citation type="submission" date="2021-02" db="EMBL/GenBank/DDBJ databases">
        <authorList>
            <person name="Dougan E. K."/>
            <person name="Rhodes N."/>
            <person name="Thang M."/>
            <person name="Chan C."/>
        </authorList>
    </citation>
    <scope>NUCLEOTIDE SEQUENCE</scope>
</reference>
<name>A0A813L0Q4_POLGL</name>
<organism evidence="2 3">
    <name type="scientific">Polarella glacialis</name>
    <name type="common">Dinoflagellate</name>
    <dbReference type="NCBI Taxonomy" id="89957"/>
    <lineage>
        <taxon>Eukaryota</taxon>
        <taxon>Sar</taxon>
        <taxon>Alveolata</taxon>
        <taxon>Dinophyceae</taxon>
        <taxon>Suessiales</taxon>
        <taxon>Suessiaceae</taxon>
        <taxon>Polarella</taxon>
    </lineage>
</organism>
<feature type="non-terminal residue" evidence="2">
    <location>
        <position position="161"/>
    </location>
</feature>
<protein>
    <submittedName>
        <fullName evidence="2">Uncharacterized protein</fullName>
    </submittedName>
</protein>
<dbReference type="EMBL" id="CAJNNW010032361">
    <property type="protein sequence ID" value="CAE8712612.1"/>
    <property type="molecule type" value="Genomic_DNA"/>
</dbReference>
<proteinExistence type="predicted"/>
<sequence length="161" mass="15491">AGYEEASLRIIDLGADPGAVPGSRAGALHHVAASLLGASSQLAAELGRQAARVIPGFQAPSAPAAPRPPVAQVSVVGLSAHQLPSAKAAPRPPGSLPPGSLGAAPHGPVRQAPSALAAPRAPGALAPMVGSAHCPLPSAPAAPRAPGALGSVLRSVHQPAA</sequence>
<feature type="region of interest" description="Disordered" evidence="1">
    <location>
        <begin position="81"/>
        <end position="147"/>
    </location>
</feature>
<feature type="compositionally biased region" description="Low complexity" evidence="1">
    <location>
        <begin position="135"/>
        <end position="147"/>
    </location>
</feature>
<dbReference type="AlphaFoldDB" id="A0A813L0Q4"/>
<feature type="compositionally biased region" description="Low complexity" evidence="1">
    <location>
        <begin position="112"/>
        <end position="127"/>
    </location>
</feature>